<dbReference type="PANTHER" id="PTHR45891">
    <property type="entry name" value="ZINC FINGER HOMEOBOX PROTEIN"/>
    <property type="match status" value="1"/>
</dbReference>
<dbReference type="InterPro" id="IPR036236">
    <property type="entry name" value="Znf_C2H2_sf"/>
</dbReference>
<evidence type="ECO:0000256" key="6">
    <source>
        <dbReference type="ARBA" id="ARBA00023015"/>
    </source>
</evidence>
<feature type="domain" description="C2H2-type" evidence="16">
    <location>
        <begin position="637"/>
        <end position="665"/>
    </location>
</feature>
<dbReference type="Pfam" id="PF00096">
    <property type="entry name" value="zf-C2H2"/>
    <property type="match status" value="2"/>
</dbReference>
<dbReference type="EMBL" id="CAAKNF010000194">
    <property type="protein sequence ID" value="VIO96820.1"/>
    <property type="molecule type" value="Genomic_DNA"/>
</dbReference>
<dbReference type="InterPro" id="IPR013087">
    <property type="entry name" value="Znf_C2H2_type"/>
</dbReference>
<dbReference type="InterPro" id="IPR009057">
    <property type="entry name" value="Homeodomain-like_sf"/>
</dbReference>
<dbReference type="SUPFAM" id="SSF57667">
    <property type="entry name" value="beta-beta-alpha zinc fingers"/>
    <property type="match status" value="4"/>
</dbReference>
<evidence type="ECO:0000256" key="13">
    <source>
        <dbReference type="RuleBase" id="RU000682"/>
    </source>
</evidence>
<feature type="DNA-binding region" description="Homeobox" evidence="12">
    <location>
        <begin position="1357"/>
        <end position="1416"/>
    </location>
</feature>
<dbReference type="Gene3D" id="1.10.10.60">
    <property type="entry name" value="Homeodomain-like"/>
    <property type="match status" value="3"/>
</dbReference>
<protein>
    <submittedName>
        <fullName evidence="17">Uncharacterized protein</fullName>
    </submittedName>
</protein>
<keyword evidence="6" id="KW-0805">Transcription regulation</keyword>
<feature type="domain" description="C2H2-type" evidence="16">
    <location>
        <begin position="179"/>
        <end position="207"/>
    </location>
</feature>
<evidence type="ECO:0000256" key="5">
    <source>
        <dbReference type="ARBA" id="ARBA00022833"/>
    </source>
</evidence>
<keyword evidence="8 12" id="KW-0371">Homeobox</keyword>
<evidence type="ECO:0000256" key="12">
    <source>
        <dbReference type="PROSITE-ProRule" id="PRU00108"/>
    </source>
</evidence>
<keyword evidence="4 11" id="KW-0863">Zinc-finger</keyword>
<dbReference type="GO" id="GO:0008270">
    <property type="term" value="F:zinc ion binding"/>
    <property type="evidence" value="ECO:0007669"/>
    <property type="project" value="UniProtKB-KW"/>
</dbReference>
<dbReference type="OrthoDB" id="6417226at2759"/>
<evidence type="ECO:0000256" key="14">
    <source>
        <dbReference type="SAM" id="MobiDB-lite"/>
    </source>
</evidence>
<dbReference type="PROSITE" id="PS50071">
    <property type="entry name" value="HOMEOBOX_2"/>
    <property type="match status" value="3"/>
</dbReference>
<proteinExistence type="predicted"/>
<feature type="domain" description="Homeobox" evidence="15">
    <location>
        <begin position="1355"/>
        <end position="1415"/>
    </location>
</feature>
<feature type="DNA-binding region" description="Homeobox" evidence="12">
    <location>
        <begin position="1188"/>
        <end position="1247"/>
    </location>
</feature>
<dbReference type="GO" id="GO:0005634">
    <property type="term" value="C:nucleus"/>
    <property type="evidence" value="ECO:0007669"/>
    <property type="project" value="UniProtKB-SubCell"/>
</dbReference>
<evidence type="ECO:0000256" key="1">
    <source>
        <dbReference type="ARBA" id="ARBA00004123"/>
    </source>
</evidence>
<feature type="region of interest" description="Disordered" evidence="14">
    <location>
        <begin position="145"/>
        <end position="164"/>
    </location>
</feature>
<accession>A0A4E9FPW1</accession>
<feature type="domain" description="C2H2-type" evidence="16">
    <location>
        <begin position="1989"/>
        <end position="2018"/>
    </location>
</feature>
<evidence type="ECO:0000259" key="15">
    <source>
        <dbReference type="PROSITE" id="PS50071"/>
    </source>
</evidence>
<evidence type="ECO:0000256" key="8">
    <source>
        <dbReference type="ARBA" id="ARBA00023155"/>
    </source>
</evidence>
<feature type="domain" description="C2H2-type" evidence="16">
    <location>
        <begin position="698"/>
        <end position="729"/>
    </location>
</feature>
<dbReference type="PROSITE" id="PS00028">
    <property type="entry name" value="ZINC_FINGER_C2H2_1"/>
    <property type="match status" value="9"/>
</dbReference>
<dbReference type="InterPro" id="IPR017970">
    <property type="entry name" value="Homeobox_CS"/>
</dbReference>
<feature type="region of interest" description="Disordered" evidence="14">
    <location>
        <begin position="1632"/>
        <end position="1679"/>
    </location>
</feature>
<feature type="region of interest" description="Disordered" evidence="14">
    <location>
        <begin position="1"/>
        <end position="22"/>
    </location>
</feature>
<feature type="compositionally biased region" description="Acidic residues" evidence="14">
    <location>
        <begin position="1028"/>
        <end position="1040"/>
    </location>
</feature>
<dbReference type="GeneID" id="6104893"/>
<dbReference type="Pfam" id="PF00046">
    <property type="entry name" value="Homeodomain"/>
    <property type="match status" value="3"/>
</dbReference>
<dbReference type="PROSITE" id="PS50157">
    <property type="entry name" value="ZINC_FINGER_C2H2_2"/>
    <property type="match status" value="7"/>
</dbReference>
<keyword evidence="9" id="KW-0804">Transcription</keyword>
<feature type="domain" description="Homeobox" evidence="15">
    <location>
        <begin position="1705"/>
        <end position="1765"/>
    </location>
</feature>
<keyword evidence="5" id="KW-0862">Zinc</keyword>
<dbReference type="SMART" id="SM00355">
    <property type="entry name" value="ZnF_C2H2"/>
    <property type="match status" value="17"/>
</dbReference>
<feature type="domain" description="C2H2-type" evidence="16">
    <location>
        <begin position="609"/>
        <end position="636"/>
    </location>
</feature>
<dbReference type="GO" id="GO:0000981">
    <property type="term" value="F:DNA-binding transcription factor activity, RNA polymerase II-specific"/>
    <property type="evidence" value="ECO:0007669"/>
    <property type="project" value="InterPro"/>
</dbReference>
<feature type="DNA-binding region" description="Homeobox" evidence="12">
    <location>
        <begin position="1707"/>
        <end position="1766"/>
    </location>
</feature>
<dbReference type="GO" id="GO:0000978">
    <property type="term" value="F:RNA polymerase II cis-regulatory region sequence-specific DNA binding"/>
    <property type="evidence" value="ECO:0007669"/>
    <property type="project" value="TreeGrafter"/>
</dbReference>
<dbReference type="CDD" id="cd00086">
    <property type="entry name" value="homeodomain"/>
    <property type="match status" value="3"/>
</dbReference>
<evidence type="ECO:0000256" key="11">
    <source>
        <dbReference type="PROSITE-ProRule" id="PRU00042"/>
    </source>
</evidence>
<dbReference type="InterPro" id="IPR001356">
    <property type="entry name" value="HD"/>
</dbReference>
<keyword evidence="2" id="KW-0479">Metal-binding</keyword>
<evidence type="ECO:0000256" key="9">
    <source>
        <dbReference type="ARBA" id="ARBA00023163"/>
    </source>
</evidence>
<feature type="domain" description="C2H2-type" evidence="16">
    <location>
        <begin position="514"/>
        <end position="542"/>
    </location>
</feature>
<feature type="region of interest" description="Disordered" evidence="14">
    <location>
        <begin position="1110"/>
        <end position="1135"/>
    </location>
</feature>
<dbReference type="PANTHER" id="PTHR45891:SF3">
    <property type="entry name" value="ZINC FINGER PROTEIN 2"/>
    <property type="match status" value="1"/>
</dbReference>
<evidence type="ECO:0000256" key="7">
    <source>
        <dbReference type="ARBA" id="ARBA00023125"/>
    </source>
</evidence>
<dbReference type="SMART" id="SM00389">
    <property type="entry name" value="HOX"/>
    <property type="match status" value="3"/>
</dbReference>
<dbReference type="RefSeq" id="XP_042936603.1">
    <property type="nucleotide sequence ID" value="XM_043080669.1"/>
</dbReference>
<feature type="region of interest" description="Disordered" evidence="14">
    <location>
        <begin position="1026"/>
        <end position="1047"/>
    </location>
</feature>
<dbReference type="Gene3D" id="3.30.160.60">
    <property type="entry name" value="Classic Zinc Finger"/>
    <property type="match status" value="3"/>
</dbReference>
<dbReference type="InterPro" id="IPR003604">
    <property type="entry name" value="Matrin/U1-like-C_Znf_C2H2"/>
</dbReference>
<keyword evidence="10 12" id="KW-0539">Nucleus</keyword>
<sequence>MRSNSVSHSNTKNCNNNSNKSKAAGVNDASFDHTFNPVFFERCFSQIETTPSERKCSSKVITESDEKQIHPIGLESIERDSGSLQLSNTIFYGSGTKLEGDSNSGIMDMDRLLQRTMILSTDADFTANRILQRVPMNLMNGSTQELASTSTTEDMPGSSSSASVFPATTLTARNSSKTLKCPKCNWHYKYQETLEIHMKEKHAGHEVKCIFCLHNRPHPRLARGESYSCGYKPYRCEICKYSTTTKGNLSIHMQSDKHLHAVQEIPPVTGNAIAISSGDLNAKNLLQCMICSTYSTDNISKMIEHIEKDRSHPVIGDISVIQGVYHCNLCPYSTSLKANFQLHTRTDKHVQRTQMMNHMREGGTAGISLSASAALCRISSAKSAVQVRCRACQEILSCPLALREHCESRAHSVRIAQLASMSTETGCAPDGSSAPMAAISMSPSPETVLECRHCSFETTNAAGAIKHMQQHPPNVENTGTEQEGLNLETSCGELDEDEIKNCAAENFNMNEAAYCCSHCNFITKTKTEFSEHRKVVHSTKTDGEPAMAELCPLCPCKCIELRTHLAEEHKIAEEAIERLLLNTASSSLLNDSASDKSLKKKTDRQIYRYHCSQCSLAFRTEQRLASHALHHTFRSSSRCTKCDQSFRSHELLKRHNAQEHTNGKTYNSPTTSLCHSQLVEAAIDDKTETDQVNPLRPFKCELCKENFEQKHQLLMHYNSVTHLHKAKKMLEEQSNSFQPSAQILAALQASTSSQSSHGSSKPFKCNLCKLGYGLGSTLDIHIRSVAHQSRLTKIAELLAQGEIDGCKSIIEQPGGPTQTALAELATKHDSTTDPVQNGLEQQQQQQQSTLAMINMLNMAQLLSIASAGQAALPNDIPAATTSQAHSALATIAAGFPPIITPFGTLKQLPASIDGATADFATKTTSEQSIISIDDERTPRTGSAFRKMLETYGFDVVMQYNEDLEQPRRKLDTLPDETIPDLNRAECTKCNKMFSSIWVLKAHYEEMHENTVPVTEIEKFAKRLHEALDESEEKENDESDLSVEQQNTVVPITTPVVAVSGTKKRTLGRDELPLSSSHDAELNTDHGYLFSQATTASATADDDKYILETKKLKEDTRSSSAGATPRPSTSKDSSDLNSQLAMMSMLGFPFIPNPFMPLMPPDFFTNPLFSVSPSAATTASHAFPNASPAKRARTRITDDQLKILRQYFDINNSPSEQQIKEMSLKAQLPEKVIKHWFRNTLFKERQRDKDSPYNFNIPPQMSIDLDTYEKTGETKITTLKIETEEESKPQLLQTSENPVNISGVGGVGNAISSTNVQTAQIHSSSAACNNPFATFLHDDKNISSILSNLPSANSVTGRRANRTRFTDYQLRTLQQFFDKQAYPKDDDLEVLSKKLQLSPRVIVVWFQNARQKARKIYENQPTSSNDDRFMKTPGSNFQCKRCQLVFQRYYELIQHQQKLCYKDDCVAQQKDNKGITLECLSLLLQAVEENLSEDEKTNLENLREARLSTTSVATTSHATTLGGALAQLIGTTSSATAVDSSQTEFLKIQAPTKPQDPSMKLKVRDKQKAIFHKRCPFCCLLFHSRDSLIVHITNRHPEQANSTSIDVDLLPDAEDVPTITALANDDLLGDVSRTNGSSKKSELSPLDLSCTTNGDGREDSVSISPSFVHSDNDDNNSDNMDISERYNSASPSATGVGCFGAQRSPASSKRYRTHLTPLQVHVMKSIFMSYKTPSMNECDLLGAEIGLHKRVVQVWFQNARAKERKSRSQSGDEELLRCASTRCAMCGVSYDHRISLHDHIFSTDHINRVKKLLQTDNVQAEGTIDLNASLETIDKEDIQRTRMKAIRDRRTMKQPGVSTSSPGSNAMPPFPYNFLYSIRSGLAPIMYDPNLMGTPIPMLQIPESVMAQITTDMSSGRESSKFTQDGKTFQQLVAILPLRDFQCAGSTDSEVGWACPQCTNVFQQEQLLKNHQRLICQGCDSVFKLVQTHYQCRACNAKFGAQTEFRVHCDTLEHQAAREVFLGRTA</sequence>
<evidence type="ECO:0000259" key="16">
    <source>
        <dbReference type="PROSITE" id="PS50157"/>
    </source>
</evidence>
<feature type="domain" description="C2H2-type" evidence="16">
    <location>
        <begin position="984"/>
        <end position="1012"/>
    </location>
</feature>
<evidence type="ECO:0000256" key="10">
    <source>
        <dbReference type="ARBA" id="ARBA00023242"/>
    </source>
</evidence>
<dbReference type="FunFam" id="3.30.160.60:FF:000081">
    <property type="entry name" value="Zinc finger homeobox protein 4"/>
    <property type="match status" value="1"/>
</dbReference>
<reference evidence="17" key="1">
    <citation type="submission" date="2019-04" db="EMBL/GenBank/DDBJ databases">
        <authorList>
            <person name="Howe K."/>
            <person name="Paulini M."/>
            <person name="Williams G."/>
        </authorList>
    </citation>
    <scope>NUCLEOTIDE SEQUENCE [LARGE SCALE GENOMIC DNA]</scope>
    <source>
        <strain evidence="17">FR3</strain>
    </source>
</reference>
<name>A0A4E9FPW1_BRUMA</name>
<keyword evidence="7 12" id="KW-0238">DNA-binding</keyword>
<feature type="compositionally biased region" description="Polar residues" evidence="14">
    <location>
        <begin position="1117"/>
        <end position="1135"/>
    </location>
</feature>
<dbReference type="CTD" id="6104893"/>
<evidence type="ECO:0000256" key="2">
    <source>
        <dbReference type="ARBA" id="ARBA00022723"/>
    </source>
</evidence>
<dbReference type="FunFam" id="1.10.10.60:FF:000080">
    <property type="entry name" value="Zinc finger homeobox protein 2"/>
    <property type="match status" value="1"/>
</dbReference>
<dbReference type="FunFam" id="1.10.10.60:FF:000064">
    <property type="entry name" value="Zinc finger homeobox protein 4"/>
    <property type="match status" value="1"/>
</dbReference>
<comment type="subcellular location">
    <subcellularLocation>
        <location evidence="1 12 13">Nucleus</location>
    </subcellularLocation>
</comment>
<evidence type="ECO:0000313" key="17">
    <source>
        <dbReference type="EMBL" id="VIO96820.1"/>
    </source>
</evidence>
<organism evidence="17">
    <name type="scientific">Brugia malayi</name>
    <name type="common">Filarial nematode worm</name>
    <dbReference type="NCBI Taxonomy" id="6279"/>
    <lineage>
        <taxon>Eukaryota</taxon>
        <taxon>Metazoa</taxon>
        <taxon>Ecdysozoa</taxon>
        <taxon>Nematoda</taxon>
        <taxon>Chromadorea</taxon>
        <taxon>Rhabditida</taxon>
        <taxon>Spirurina</taxon>
        <taxon>Spiruromorpha</taxon>
        <taxon>Filarioidea</taxon>
        <taxon>Onchocercidae</taxon>
        <taxon>Brugia</taxon>
    </lineage>
</organism>
<dbReference type="SUPFAM" id="SSF46689">
    <property type="entry name" value="Homeodomain-like"/>
    <property type="match status" value="3"/>
</dbReference>
<evidence type="ECO:0000256" key="3">
    <source>
        <dbReference type="ARBA" id="ARBA00022737"/>
    </source>
</evidence>
<keyword evidence="3" id="KW-0677">Repeat</keyword>
<gene>
    <name evidence="17" type="primary">Bma-zfh-2</name>
    <name evidence="17" type="ORF">BM_BM7351</name>
</gene>
<evidence type="ECO:0000256" key="4">
    <source>
        <dbReference type="ARBA" id="ARBA00022771"/>
    </source>
</evidence>
<dbReference type="InterPro" id="IPR051968">
    <property type="entry name" value="ZnFinger_Homeobox_TR"/>
</dbReference>
<dbReference type="KEGG" id="bmy:BM_BM7351"/>
<dbReference type="PROSITE" id="PS00027">
    <property type="entry name" value="HOMEOBOX_1"/>
    <property type="match status" value="1"/>
</dbReference>
<feature type="domain" description="Homeobox" evidence="15">
    <location>
        <begin position="1186"/>
        <end position="1246"/>
    </location>
</feature>
<feature type="compositionally biased region" description="Low complexity" evidence="14">
    <location>
        <begin position="9"/>
        <end position="22"/>
    </location>
</feature>
<dbReference type="SMART" id="SM00451">
    <property type="entry name" value="ZnF_U1"/>
    <property type="match status" value="7"/>
</dbReference>